<protein>
    <submittedName>
        <fullName evidence="1">Predicted protein</fullName>
    </submittedName>
</protein>
<proteinExistence type="predicted"/>
<dbReference type="GeneID" id="6081492"/>
<dbReference type="RefSeq" id="XP_001885937.1">
    <property type="nucleotide sequence ID" value="XM_001885902.1"/>
</dbReference>
<name>B0DPN4_LACBS</name>
<evidence type="ECO:0000313" key="2">
    <source>
        <dbReference type="Proteomes" id="UP000001194"/>
    </source>
</evidence>
<dbReference type="KEGG" id="lbc:LACBIDRAFT_331500"/>
<dbReference type="OrthoDB" id="3065666at2759"/>
<reference evidence="1 2" key="1">
    <citation type="journal article" date="2008" name="Nature">
        <title>The genome of Laccaria bicolor provides insights into mycorrhizal symbiosis.</title>
        <authorList>
            <person name="Martin F."/>
            <person name="Aerts A."/>
            <person name="Ahren D."/>
            <person name="Brun A."/>
            <person name="Danchin E.G.J."/>
            <person name="Duchaussoy F."/>
            <person name="Gibon J."/>
            <person name="Kohler A."/>
            <person name="Lindquist E."/>
            <person name="Pereda V."/>
            <person name="Salamov A."/>
            <person name="Shapiro H.J."/>
            <person name="Wuyts J."/>
            <person name="Blaudez D."/>
            <person name="Buee M."/>
            <person name="Brokstein P."/>
            <person name="Canbaeck B."/>
            <person name="Cohen D."/>
            <person name="Courty P.E."/>
            <person name="Coutinho P.M."/>
            <person name="Delaruelle C."/>
            <person name="Detter J.C."/>
            <person name="Deveau A."/>
            <person name="DiFazio S."/>
            <person name="Duplessis S."/>
            <person name="Fraissinet-Tachet L."/>
            <person name="Lucic E."/>
            <person name="Frey-Klett P."/>
            <person name="Fourrey C."/>
            <person name="Feussner I."/>
            <person name="Gay G."/>
            <person name="Grimwood J."/>
            <person name="Hoegger P.J."/>
            <person name="Jain P."/>
            <person name="Kilaru S."/>
            <person name="Labbe J."/>
            <person name="Lin Y.C."/>
            <person name="Legue V."/>
            <person name="Le Tacon F."/>
            <person name="Marmeisse R."/>
            <person name="Melayah D."/>
            <person name="Montanini B."/>
            <person name="Muratet M."/>
            <person name="Nehls U."/>
            <person name="Niculita-Hirzel H."/>
            <person name="Oudot-Le Secq M.P."/>
            <person name="Peter M."/>
            <person name="Quesneville H."/>
            <person name="Rajashekar B."/>
            <person name="Reich M."/>
            <person name="Rouhier N."/>
            <person name="Schmutz J."/>
            <person name="Yin T."/>
            <person name="Chalot M."/>
            <person name="Henrissat B."/>
            <person name="Kuees U."/>
            <person name="Lucas S."/>
            <person name="Van de Peer Y."/>
            <person name="Podila G.K."/>
            <person name="Polle A."/>
            <person name="Pukkila P.J."/>
            <person name="Richardson P.M."/>
            <person name="Rouze P."/>
            <person name="Sanders I.R."/>
            <person name="Stajich J.E."/>
            <person name="Tunlid A."/>
            <person name="Tuskan G."/>
            <person name="Grigoriev I.V."/>
        </authorList>
    </citation>
    <scope>NUCLEOTIDE SEQUENCE [LARGE SCALE GENOMIC DNA]</scope>
    <source>
        <strain evidence="2">S238N-H82 / ATCC MYA-4686</strain>
    </source>
</reference>
<keyword evidence="2" id="KW-1185">Reference proteome</keyword>
<dbReference type="AlphaFoldDB" id="B0DPN4"/>
<dbReference type="Proteomes" id="UP000001194">
    <property type="component" value="Unassembled WGS sequence"/>
</dbReference>
<dbReference type="HOGENOM" id="CLU_721740_0_0_1"/>
<accession>B0DPN4</accession>
<sequence length="396" mass="45976">MTVVIDLDKQELTHNVLIYLDSDDVARMARVGNTFQAEAERLLSRRRTNWEKSLRKPDMYRCGLGVDVDPTTKYSGQGSRLVQELIFWYSHEDNLDSNTLDMLVIDQLCEGLLLMTSLKHLTIRLPGKPEFEVLEAINSTLARCTFSLKTLYLPEHFELFPWILNQPELKIIAVYTWNYIWGFDKDKHLSCQRWLSNSPCFRNSPTFFILSRRDQEMNVISAFLTFSPQWSAKLINDSLERFYEIPRNITKLGLYVQTMDELDDRNVLSVIRSISDHFVNIDSLDLFVGDCMIHLVRLPSILSPLLAASIDDFAQKNPEALASVLSCLTGEFQQLEIQFWERPSNRKDNPLAYSFHYQKLKLCKIWSERCPSLAYIGFPDYTGREIDLGWKTGVIF</sequence>
<gene>
    <name evidence="1" type="ORF">LACBIDRAFT_331500</name>
</gene>
<dbReference type="InParanoid" id="B0DPN4"/>
<evidence type="ECO:0000313" key="1">
    <source>
        <dbReference type="EMBL" id="EDR03481.1"/>
    </source>
</evidence>
<organism evidence="2">
    <name type="scientific">Laccaria bicolor (strain S238N-H82 / ATCC MYA-4686)</name>
    <name type="common">Bicoloured deceiver</name>
    <name type="synonym">Laccaria laccata var. bicolor</name>
    <dbReference type="NCBI Taxonomy" id="486041"/>
    <lineage>
        <taxon>Eukaryota</taxon>
        <taxon>Fungi</taxon>
        <taxon>Dikarya</taxon>
        <taxon>Basidiomycota</taxon>
        <taxon>Agaricomycotina</taxon>
        <taxon>Agaricomycetes</taxon>
        <taxon>Agaricomycetidae</taxon>
        <taxon>Agaricales</taxon>
        <taxon>Agaricineae</taxon>
        <taxon>Hydnangiaceae</taxon>
        <taxon>Laccaria</taxon>
    </lineage>
</organism>
<dbReference type="EMBL" id="DS547124">
    <property type="protein sequence ID" value="EDR03481.1"/>
    <property type="molecule type" value="Genomic_DNA"/>
</dbReference>